<dbReference type="Proteomes" id="UP001303473">
    <property type="component" value="Unassembled WGS sequence"/>
</dbReference>
<dbReference type="InterPro" id="IPR003010">
    <property type="entry name" value="C-N_Hydrolase"/>
</dbReference>
<dbReference type="GO" id="GO:0000257">
    <property type="term" value="F:nitrilase activity"/>
    <property type="evidence" value="ECO:0007669"/>
    <property type="project" value="UniProtKB-ARBA"/>
</dbReference>
<proteinExistence type="inferred from homology"/>
<evidence type="ECO:0000256" key="3">
    <source>
        <dbReference type="PROSITE-ProRule" id="PRU10139"/>
    </source>
</evidence>
<sequence>MSTSLNPPKYKAAVVQAEPGWFDLELSTQKTIDLINDAGSKGCKLIAFPELWIPGYPFWMWKYSYPDTLHLLKSYRQNSLPSDAPQMQRIRAAARKNSIYVSLGYSEIDFASCYIAQVLISPAGKILNHRRKIKATHVERLIFGDGTGESLDSVVQTDIGRVGHLNCWENLNPLLKAHSAALGEQVHVAAWPLYPPASTLKHPDPYTNVADSNADIITPAYAIETGTFVLAPFQTLSNEGNKKNTPAHLWQEGKEAPACGFSRAFRPDGHRLCPDPDPSFEGLLVVDIDLDESHLAKALLDVGGHYMRPELIRLLVNKKPISYAVHEGSTTQKGHETQSTLKRVGLDKPLPEDVHGEG</sequence>
<dbReference type="SUPFAM" id="SSF56317">
    <property type="entry name" value="Carbon-nitrogen hydrolase"/>
    <property type="match status" value="1"/>
</dbReference>
<evidence type="ECO:0000313" key="5">
    <source>
        <dbReference type="EMBL" id="KAK3933540.1"/>
    </source>
</evidence>
<dbReference type="Pfam" id="PF00795">
    <property type="entry name" value="CN_hydrolase"/>
    <property type="match status" value="1"/>
</dbReference>
<dbReference type="EMBL" id="MU854143">
    <property type="protein sequence ID" value="KAK3933540.1"/>
    <property type="molecule type" value="Genomic_DNA"/>
</dbReference>
<dbReference type="InterPro" id="IPR036526">
    <property type="entry name" value="C-N_Hydrolase_sf"/>
</dbReference>
<evidence type="ECO:0000313" key="6">
    <source>
        <dbReference type="Proteomes" id="UP001303473"/>
    </source>
</evidence>
<evidence type="ECO:0000256" key="1">
    <source>
        <dbReference type="ARBA" id="ARBA00008129"/>
    </source>
</evidence>
<name>A0AAN6MV00_9PEZI</name>
<accession>A0AAN6MV00</accession>
<reference evidence="6" key="1">
    <citation type="journal article" date="2023" name="Mol. Phylogenet. Evol.">
        <title>Genome-scale phylogeny and comparative genomics of the fungal order Sordariales.</title>
        <authorList>
            <person name="Hensen N."/>
            <person name="Bonometti L."/>
            <person name="Westerberg I."/>
            <person name="Brannstrom I.O."/>
            <person name="Guillou S."/>
            <person name="Cros-Aarteil S."/>
            <person name="Calhoun S."/>
            <person name="Haridas S."/>
            <person name="Kuo A."/>
            <person name="Mondo S."/>
            <person name="Pangilinan J."/>
            <person name="Riley R."/>
            <person name="LaButti K."/>
            <person name="Andreopoulos B."/>
            <person name="Lipzen A."/>
            <person name="Chen C."/>
            <person name="Yan M."/>
            <person name="Daum C."/>
            <person name="Ng V."/>
            <person name="Clum A."/>
            <person name="Steindorff A."/>
            <person name="Ohm R.A."/>
            <person name="Martin F."/>
            <person name="Silar P."/>
            <person name="Natvig D.O."/>
            <person name="Lalanne C."/>
            <person name="Gautier V."/>
            <person name="Ament-Velasquez S.L."/>
            <person name="Kruys A."/>
            <person name="Hutchinson M.I."/>
            <person name="Powell A.J."/>
            <person name="Barry K."/>
            <person name="Miller A.N."/>
            <person name="Grigoriev I.V."/>
            <person name="Debuchy R."/>
            <person name="Gladieux P."/>
            <person name="Hiltunen Thoren M."/>
            <person name="Johannesson H."/>
        </authorList>
    </citation>
    <scope>NUCLEOTIDE SEQUENCE [LARGE SCALE GENOMIC DNA]</scope>
    <source>
        <strain evidence="6">CBS 340.73</strain>
    </source>
</reference>
<dbReference type="PROSITE" id="PS00920">
    <property type="entry name" value="NITRIL_CHT_1"/>
    <property type="match status" value="1"/>
</dbReference>
<dbReference type="FunFam" id="3.60.110.10:FF:000011">
    <property type="entry name" value="Cyanide hydratase"/>
    <property type="match status" value="1"/>
</dbReference>
<feature type="active site" description="Proton acceptor" evidence="3">
    <location>
        <position position="50"/>
    </location>
</feature>
<dbReference type="CDD" id="cd07564">
    <property type="entry name" value="nitrilases_CHs"/>
    <property type="match status" value="1"/>
</dbReference>
<dbReference type="Gene3D" id="3.60.110.10">
    <property type="entry name" value="Carbon-nitrogen hydrolase"/>
    <property type="match status" value="1"/>
</dbReference>
<dbReference type="PANTHER" id="PTHR46044:SF4">
    <property type="entry name" value="CYANIDE HYDRATASE"/>
    <property type="match status" value="1"/>
</dbReference>
<protein>
    <submittedName>
        <fullName evidence="5">Carbon-nitrogen hydrolase</fullName>
    </submittedName>
</protein>
<dbReference type="InterPro" id="IPR044149">
    <property type="entry name" value="Nitrilases_CHs"/>
</dbReference>
<comment type="caution">
    <text evidence="5">The sequence shown here is derived from an EMBL/GenBank/DDBJ whole genome shotgun (WGS) entry which is preliminary data.</text>
</comment>
<dbReference type="PANTHER" id="PTHR46044">
    <property type="entry name" value="NITRILASE"/>
    <property type="match status" value="1"/>
</dbReference>
<comment type="similarity">
    <text evidence="1">Belongs to the carbon-nitrogen hydrolase superfamily. Nitrilase family.</text>
</comment>
<dbReference type="AlphaFoldDB" id="A0AAN6MV00"/>
<gene>
    <name evidence="5" type="ORF">QBC46DRAFT_401844</name>
</gene>
<dbReference type="InterPro" id="IPR000132">
    <property type="entry name" value="Nitrilase/CN_hydratase_CS"/>
</dbReference>
<keyword evidence="2 5" id="KW-0378">Hydrolase</keyword>
<feature type="domain" description="CN hydrolase" evidence="4">
    <location>
        <begin position="10"/>
        <end position="290"/>
    </location>
</feature>
<keyword evidence="6" id="KW-1185">Reference proteome</keyword>
<evidence type="ECO:0000256" key="2">
    <source>
        <dbReference type="ARBA" id="ARBA00022801"/>
    </source>
</evidence>
<evidence type="ECO:0000259" key="4">
    <source>
        <dbReference type="PROSITE" id="PS50263"/>
    </source>
</evidence>
<organism evidence="5 6">
    <name type="scientific">Diplogelasinospora grovesii</name>
    <dbReference type="NCBI Taxonomy" id="303347"/>
    <lineage>
        <taxon>Eukaryota</taxon>
        <taxon>Fungi</taxon>
        <taxon>Dikarya</taxon>
        <taxon>Ascomycota</taxon>
        <taxon>Pezizomycotina</taxon>
        <taxon>Sordariomycetes</taxon>
        <taxon>Sordariomycetidae</taxon>
        <taxon>Sordariales</taxon>
        <taxon>Diplogelasinosporaceae</taxon>
        <taxon>Diplogelasinospora</taxon>
    </lineage>
</organism>
<dbReference type="PROSITE" id="PS50263">
    <property type="entry name" value="CN_HYDROLASE"/>
    <property type="match status" value="1"/>
</dbReference>
<dbReference type="GO" id="GO:0016836">
    <property type="term" value="F:hydro-lyase activity"/>
    <property type="evidence" value="ECO:0007669"/>
    <property type="project" value="UniProtKB-ARBA"/>
</dbReference>